<evidence type="ECO:0000256" key="1">
    <source>
        <dbReference type="SAM" id="Phobius"/>
    </source>
</evidence>
<gene>
    <name evidence="3" type="ORF">LIER_34512</name>
</gene>
<protein>
    <recommendedName>
        <fullName evidence="2">Nucleotide-diphospho-sugar transferase domain-containing protein</fullName>
    </recommendedName>
</protein>
<keyword evidence="1" id="KW-0472">Membrane</keyword>
<comment type="caution">
    <text evidence="3">The sequence shown here is derived from an EMBL/GenBank/DDBJ whole genome shotgun (WGS) entry which is preliminary data.</text>
</comment>
<keyword evidence="4" id="KW-1185">Reference proteome</keyword>
<feature type="domain" description="Nucleotide-diphospho-sugar transferase" evidence="2">
    <location>
        <begin position="112"/>
        <end position="189"/>
    </location>
</feature>
<name>A0AAV3S0I1_LITER</name>
<dbReference type="PANTHER" id="PTHR46038:SF29">
    <property type="entry name" value="NUCLEOTIDE-DIPHOSPHO-SUGAR TRANSFERASE DOMAIN-CONTAINING PROTEIN"/>
    <property type="match status" value="1"/>
</dbReference>
<keyword evidence="1" id="KW-1133">Transmembrane helix</keyword>
<organism evidence="3 4">
    <name type="scientific">Lithospermum erythrorhizon</name>
    <name type="common">Purple gromwell</name>
    <name type="synonym">Lithospermum officinale var. erythrorhizon</name>
    <dbReference type="NCBI Taxonomy" id="34254"/>
    <lineage>
        <taxon>Eukaryota</taxon>
        <taxon>Viridiplantae</taxon>
        <taxon>Streptophyta</taxon>
        <taxon>Embryophyta</taxon>
        <taxon>Tracheophyta</taxon>
        <taxon>Spermatophyta</taxon>
        <taxon>Magnoliopsida</taxon>
        <taxon>eudicotyledons</taxon>
        <taxon>Gunneridae</taxon>
        <taxon>Pentapetalae</taxon>
        <taxon>asterids</taxon>
        <taxon>lamiids</taxon>
        <taxon>Boraginales</taxon>
        <taxon>Boraginaceae</taxon>
        <taxon>Boraginoideae</taxon>
        <taxon>Lithospermeae</taxon>
        <taxon>Lithospermum</taxon>
    </lineage>
</organism>
<accession>A0AAV3S0I1</accession>
<evidence type="ECO:0000313" key="4">
    <source>
        <dbReference type="Proteomes" id="UP001454036"/>
    </source>
</evidence>
<dbReference type="Pfam" id="PF03407">
    <property type="entry name" value="Nucleotid_trans"/>
    <property type="match status" value="1"/>
</dbReference>
<dbReference type="Proteomes" id="UP001454036">
    <property type="component" value="Unassembled WGS sequence"/>
</dbReference>
<evidence type="ECO:0000259" key="2">
    <source>
        <dbReference type="Pfam" id="PF03407"/>
    </source>
</evidence>
<dbReference type="InterPro" id="IPR044821">
    <property type="entry name" value="At1g28695/At4g15970-like"/>
</dbReference>
<reference evidence="3 4" key="1">
    <citation type="submission" date="2024-01" db="EMBL/GenBank/DDBJ databases">
        <title>The complete chloroplast genome sequence of Lithospermum erythrorhizon: insights into the phylogenetic relationship among Boraginaceae species and the maternal lineages of purple gromwells.</title>
        <authorList>
            <person name="Okada T."/>
            <person name="Watanabe K."/>
        </authorList>
    </citation>
    <scope>NUCLEOTIDE SEQUENCE [LARGE SCALE GENOMIC DNA]</scope>
</reference>
<keyword evidence="1" id="KW-0812">Transmembrane</keyword>
<evidence type="ECO:0000313" key="3">
    <source>
        <dbReference type="EMBL" id="GAA0187224.1"/>
    </source>
</evidence>
<dbReference type="AlphaFoldDB" id="A0AAV3S0I1"/>
<dbReference type="InterPro" id="IPR005069">
    <property type="entry name" value="Nucl-diP-sugar_transferase"/>
</dbReference>
<dbReference type="PANTHER" id="PTHR46038">
    <property type="entry name" value="EXPRESSED PROTEIN-RELATED"/>
    <property type="match status" value="1"/>
</dbReference>
<feature type="transmembrane region" description="Helical" evidence="1">
    <location>
        <begin position="12"/>
        <end position="32"/>
    </location>
</feature>
<sequence>MKDQSAMNSFKNPILDCTIVTLLFLGLLYILISIPSHNKELYLPEQSFQKQDKKLFKMIVNGDGLDDALAKVSTKNNTIIIAVINKAYVEGDKPMLDLFLDGFWDGENTRSLIDHLLIVAVDQTSFDRCMFLRLYCYKLKTDGVDYGGGEVVYMSEDFIKMMWTRTLFLGQVLKRGYNFIFTDLDLIWLFV</sequence>
<dbReference type="EMBL" id="BAABME010014496">
    <property type="protein sequence ID" value="GAA0187224.1"/>
    <property type="molecule type" value="Genomic_DNA"/>
</dbReference>
<proteinExistence type="predicted"/>